<dbReference type="PANTHER" id="PTHR31689">
    <property type="entry name" value="DIAMINOPIMELATE EPIMERASE, CHLOROPLASTIC"/>
    <property type="match status" value="1"/>
</dbReference>
<feature type="site" description="Could be important to modulate the pK values of the two catalytic cysteine residues" evidence="8">
    <location>
        <position position="221"/>
    </location>
</feature>
<dbReference type="Proteomes" id="UP001597189">
    <property type="component" value="Unassembled WGS sequence"/>
</dbReference>
<feature type="site" description="Could be important to modulate the pK values of the two catalytic cysteine residues" evidence="8">
    <location>
        <position position="171"/>
    </location>
</feature>
<keyword evidence="8" id="KW-0963">Cytoplasm</keyword>
<comment type="function">
    <text evidence="8">Catalyzes the stereoinversion of LL-2,6-diaminopimelate (L,L-DAP) to meso-diaminopimelate (meso-DAP), a precursor of L-lysine and an essential component of the bacterial peptidoglycan.</text>
</comment>
<sequence>MTTLIKAHGSENQFFLLDQTTLATPITDAELTQLAIRLCSPVTGIDNGADGLLVINDVPDTDCAGQMRVINADGSEAKMCGNGLRTVSRYLAEKTGQTAFKVATLEANLPVHQAPNLAENVPAFSVQIAPISLAAADLPFHYQDLSTMVDVAVPEFIPGQTFTAIAVPNPHLISFVDHIDAAQLGKLGERLNAKNPYFPEGVNVSFAEIRGTNTLFVQTYERGVGFTNACGTGMSATSLAFAQLHPDQFDAQQDITVFNPGGLVKTHITLAQSATASQIQLIGNATFTATLTIAEADLHQANLQNVTLTTTGEEAAYQEFVAAVTA</sequence>
<feature type="active site" description="Proton donor" evidence="8">
    <location>
        <position position="80"/>
    </location>
</feature>
<evidence type="ECO:0000256" key="3">
    <source>
        <dbReference type="ARBA" id="ARBA00013080"/>
    </source>
</evidence>
<comment type="caution">
    <text evidence="10">The sequence shown here is derived from an EMBL/GenBank/DDBJ whole genome shotgun (WGS) entry which is preliminary data.</text>
</comment>
<feature type="binding site" evidence="8">
    <location>
        <begin position="81"/>
        <end position="82"/>
    </location>
    <ligand>
        <name>substrate</name>
    </ligand>
</feature>
<dbReference type="PANTHER" id="PTHR31689:SF0">
    <property type="entry name" value="DIAMINOPIMELATE EPIMERASE"/>
    <property type="match status" value="1"/>
</dbReference>
<dbReference type="NCBIfam" id="TIGR00652">
    <property type="entry name" value="DapF"/>
    <property type="match status" value="1"/>
</dbReference>
<dbReference type="EMBL" id="JBHTOD010000005">
    <property type="protein sequence ID" value="MFD1455651.1"/>
    <property type="molecule type" value="Genomic_DNA"/>
</dbReference>
<feature type="binding site" evidence="8">
    <location>
        <position position="169"/>
    </location>
    <ligand>
        <name>substrate</name>
    </ligand>
</feature>
<gene>
    <name evidence="8 10" type="primary">dapF</name>
    <name evidence="10" type="ORF">ACFQ44_08100</name>
</gene>
<feature type="active site" description="Proton acceptor" evidence="8">
    <location>
        <position position="230"/>
    </location>
</feature>
<comment type="catalytic activity">
    <reaction evidence="7 8">
        <text>(2S,6S)-2,6-diaminopimelate = meso-2,6-diaminopimelate</text>
        <dbReference type="Rhea" id="RHEA:15393"/>
        <dbReference type="ChEBI" id="CHEBI:57609"/>
        <dbReference type="ChEBI" id="CHEBI:57791"/>
        <dbReference type="EC" id="5.1.1.7"/>
    </reaction>
</comment>
<evidence type="ECO:0000256" key="8">
    <source>
        <dbReference type="HAMAP-Rule" id="MF_00197"/>
    </source>
</evidence>
<feature type="active site" evidence="9">
    <location>
        <position position="80"/>
    </location>
</feature>
<protein>
    <recommendedName>
        <fullName evidence="3 8">Diaminopimelate epimerase</fullName>
        <shortName evidence="8">DAP epimerase</shortName>
        <ecNumber evidence="3 8">5.1.1.7</ecNumber>
    </recommendedName>
    <alternativeName>
        <fullName evidence="8">PLP-independent amino acid racemase</fullName>
    </alternativeName>
</protein>
<dbReference type="SUPFAM" id="SSF54506">
    <property type="entry name" value="Diaminopimelate epimerase-like"/>
    <property type="match status" value="2"/>
</dbReference>
<feature type="binding site" evidence="8">
    <location>
        <begin position="221"/>
        <end position="222"/>
    </location>
    <ligand>
        <name>substrate</name>
    </ligand>
</feature>
<reference evidence="11" key="1">
    <citation type="journal article" date="2019" name="Int. J. Syst. Evol. Microbiol.">
        <title>The Global Catalogue of Microorganisms (GCM) 10K type strain sequencing project: providing services to taxonomists for standard genome sequencing and annotation.</title>
        <authorList>
            <consortium name="The Broad Institute Genomics Platform"/>
            <consortium name="The Broad Institute Genome Sequencing Center for Infectious Disease"/>
            <person name="Wu L."/>
            <person name="Ma J."/>
        </authorList>
    </citation>
    <scope>NUCLEOTIDE SEQUENCE [LARGE SCALE GENOMIC DNA]</scope>
    <source>
        <strain evidence="11">CCM 8979</strain>
    </source>
</reference>
<dbReference type="GO" id="GO:0008837">
    <property type="term" value="F:diaminopimelate epimerase activity"/>
    <property type="evidence" value="ECO:0007669"/>
    <property type="project" value="UniProtKB-EC"/>
</dbReference>
<comment type="subcellular location">
    <subcellularLocation>
        <location evidence="8">Cytoplasm</location>
    </subcellularLocation>
</comment>
<feature type="binding site" evidence="8">
    <location>
        <position position="12"/>
    </location>
    <ligand>
        <name>substrate</name>
    </ligand>
</feature>
<evidence type="ECO:0000256" key="1">
    <source>
        <dbReference type="ARBA" id="ARBA00005196"/>
    </source>
</evidence>
<evidence type="ECO:0000256" key="6">
    <source>
        <dbReference type="ARBA" id="ARBA00023235"/>
    </source>
</evidence>
<dbReference type="InterPro" id="IPR001653">
    <property type="entry name" value="DAP_epimerase_DapF"/>
</dbReference>
<evidence type="ECO:0000313" key="10">
    <source>
        <dbReference type="EMBL" id="MFD1455651.1"/>
    </source>
</evidence>
<comment type="similarity">
    <text evidence="2 8">Belongs to the diaminopimelate epimerase family.</text>
</comment>
<evidence type="ECO:0000256" key="4">
    <source>
        <dbReference type="ARBA" id="ARBA00022605"/>
    </source>
</evidence>
<dbReference type="Gene3D" id="3.10.310.10">
    <property type="entry name" value="Diaminopimelate Epimerase, Chain A, domain 1"/>
    <property type="match status" value="2"/>
</dbReference>
<comment type="subunit">
    <text evidence="8">Homodimer.</text>
</comment>
<comment type="pathway">
    <text evidence="1 8">Amino-acid biosynthesis; L-lysine biosynthesis via DAP pathway; DL-2,6-diaminopimelate from LL-2,6-diaminopimelate: step 1/1.</text>
</comment>
<name>A0ABW4D242_9LACO</name>
<dbReference type="PROSITE" id="PS01326">
    <property type="entry name" value="DAP_EPIMERASE"/>
    <property type="match status" value="1"/>
</dbReference>
<feature type="binding site" evidence="8">
    <location>
        <position position="203"/>
    </location>
    <ligand>
        <name>substrate</name>
    </ligand>
</feature>
<dbReference type="EC" id="5.1.1.7" evidence="3 8"/>
<keyword evidence="5 8" id="KW-0457">Lysine biosynthesis</keyword>
<keyword evidence="4 8" id="KW-0028">Amino-acid biosynthesis</keyword>
<dbReference type="Pfam" id="PF01678">
    <property type="entry name" value="DAP_epimerase"/>
    <property type="match status" value="2"/>
</dbReference>
<dbReference type="InterPro" id="IPR018510">
    <property type="entry name" value="DAP_epimerase_AS"/>
</dbReference>
<feature type="binding site" evidence="8">
    <location>
        <position position="71"/>
    </location>
    <ligand>
        <name>substrate</name>
    </ligand>
</feature>
<evidence type="ECO:0000313" key="11">
    <source>
        <dbReference type="Proteomes" id="UP001597189"/>
    </source>
</evidence>
<accession>A0ABW4D242</accession>
<organism evidence="10 11">
    <name type="scientific">Levilactobacillus lanxiensis</name>
    <dbReference type="NCBI Taxonomy" id="2799568"/>
    <lineage>
        <taxon>Bacteria</taxon>
        <taxon>Bacillati</taxon>
        <taxon>Bacillota</taxon>
        <taxon>Bacilli</taxon>
        <taxon>Lactobacillales</taxon>
        <taxon>Lactobacillaceae</taxon>
        <taxon>Levilactobacillus</taxon>
    </lineage>
</organism>
<keyword evidence="6 8" id="KW-0413">Isomerase</keyword>
<evidence type="ECO:0000256" key="7">
    <source>
        <dbReference type="ARBA" id="ARBA00051712"/>
    </source>
</evidence>
<evidence type="ECO:0000256" key="5">
    <source>
        <dbReference type="ARBA" id="ARBA00023154"/>
    </source>
</evidence>
<evidence type="ECO:0000256" key="9">
    <source>
        <dbReference type="PROSITE-ProRule" id="PRU10125"/>
    </source>
</evidence>
<feature type="binding site" evidence="8">
    <location>
        <begin position="231"/>
        <end position="232"/>
    </location>
    <ligand>
        <name>substrate</name>
    </ligand>
</feature>
<dbReference type="HAMAP" id="MF_00197">
    <property type="entry name" value="DAP_epimerase"/>
    <property type="match status" value="1"/>
</dbReference>
<evidence type="ECO:0000256" key="2">
    <source>
        <dbReference type="ARBA" id="ARBA00010219"/>
    </source>
</evidence>
<keyword evidence="11" id="KW-1185">Reference proteome</keyword>
<proteinExistence type="inferred from homology"/>
<comment type="caution">
    <text evidence="8">Lacks conserved residue(s) required for the propagation of feature annotation.</text>
</comment>
<dbReference type="RefSeq" id="WP_203645425.1">
    <property type="nucleotide sequence ID" value="NZ_BOLN01000005.1"/>
</dbReference>